<name>A0A0N4W1S5_HAEPC</name>
<accession>A0A0N4W1S5</accession>
<dbReference type="WBParaSite" id="HPLM_0000361601-mRNA-1">
    <property type="protein sequence ID" value="HPLM_0000361601-mRNA-1"/>
    <property type="gene ID" value="HPLM_0000361601"/>
</dbReference>
<reference evidence="3" key="1">
    <citation type="submission" date="2017-02" db="UniProtKB">
        <authorList>
            <consortium name="WormBaseParasite"/>
        </authorList>
    </citation>
    <scope>IDENTIFICATION</scope>
</reference>
<evidence type="ECO:0000313" key="3">
    <source>
        <dbReference type="WBParaSite" id="HPLM_0000361601-mRNA-1"/>
    </source>
</evidence>
<evidence type="ECO:0000313" key="2">
    <source>
        <dbReference type="Proteomes" id="UP000268014"/>
    </source>
</evidence>
<gene>
    <name evidence="1" type="ORF">HPLM_LOCUS3608</name>
</gene>
<reference evidence="1 2" key="2">
    <citation type="submission" date="2018-11" db="EMBL/GenBank/DDBJ databases">
        <authorList>
            <consortium name="Pathogen Informatics"/>
        </authorList>
    </citation>
    <scope>NUCLEOTIDE SEQUENCE [LARGE SCALE GENOMIC DNA]</scope>
    <source>
        <strain evidence="1 2">MHpl1</strain>
    </source>
</reference>
<sequence length="76" mass="8140">MGKSLTLLPLRSDLGSFSFVVGTQNEMDLDLGIQAPLPSTTPSSLRKLDVLGSTNDSASDGVLLMFGAEKPQRNRF</sequence>
<organism evidence="3">
    <name type="scientific">Haemonchus placei</name>
    <name type="common">Barber's pole worm</name>
    <dbReference type="NCBI Taxonomy" id="6290"/>
    <lineage>
        <taxon>Eukaryota</taxon>
        <taxon>Metazoa</taxon>
        <taxon>Ecdysozoa</taxon>
        <taxon>Nematoda</taxon>
        <taxon>Chromadorea</taxon>
        <taxon>Rhabditida</taxon>
        <taxon>Rhabditina</taxon>
        <taxon>Rhabditomorpha</taxon>
        <taxon>Strongyloidea</taxon>
        <taxon>Trichostrongylidae</taxon>
        <taxon>Haemonchus</taxon>
    </lineage>
</organism>
<keyword evidence="2" id="KW-1185">Reference proteome</keyword>
<protein>
    <submittedName>
        <fullName evidence="1 3">Uncharacterized protein</fullName>
    </submittedName>
</protein>
<dbReference type="EMBL" id="UZAF01016132">
    <property type="protein sequence ID" value="VDO21294.1"/>
    <property type="molecule type" value="Genomic_DNA"/>
</dbReference>
<dbReference type="Proteomes" id="UP000268014">
    <property type="component" value="Unassembled WGS sequence"/>
</dbReference>
<proteinExistence type="predicted"/>
<evidence type="ECO:0000313" key="1">
    <source>
        <dbReference type="EMBL" id="VDO21294.1"/>
    </source>
</evidence>
<dbReference type="OrthoDB" id="10488732at2759"/>
<dbReference type="AlphaFoldDB" id="A0A0N4W1S5"/>